<reference evidence="1 2" key="1">
    <citation type="submission" date="2013-03" db="EMBL/GenBank/DDBJ databases">
        <title>Assembly of a new bacterial strain Brevibacillus borstelensis AK1.</title>
        <authorList>
            <person name="Rajan I."/>
            <person name="PoliReddy D."/>
            <person name="Sugumar T."/>
            <person name="Rathinam K."/>
            <person name="Alqarawi S."/>
            <person name="Khalil A.B."/>
            <person name="Sivakumar N."/>
        </authorList>
    </citation>
    <scope>NUCLEOTIDE SEQUENCE [LARGE SCALE GENOMIC DNA]</scope>
    <source>
        <strain evidence="1 2">AK1</strain>
    </source>
</reference>
<sequence>MAFLNGKWLDRPARQVEIDRRIELIAQYKLLADAGDLTDYDVDQWEMLDAELTKLQRVHACEYDLLRFVYEYFSEDMNPGNPDNLIPAGQRLEDAADFHRTLCGLLDDVARGVTSANVAWSVGRRHAKTAYLSNGGLCKNVVYRHKRYIVEVSETTDVAGDFIQWTRNQLVLNEKLREDFGPLLHEKKSMNDVDNKYEFVTTTGTKVEAKGMGTQMRGLRHGSARPDLFLLDDLESGENTNTPELRAKNLHWFRSEMMEALGFGGICVYMGTIVHYDSLLNHVLTKRKDFVSRKFPAILSWSEREDLWEEWRRIYNSDDPEAKQKADAFYNANESEMLRGTQTLWPQMYTYKFFMEKREAMGARAFNQEYLGNPVDEESQIFKPEQFTYYTDEDLRYLTLDYFCGIDFAMGKEKGDYSAIITLGRNRDTGVCYVVDVFLKRVHPDVLLKEVVDRALRFQYEGIAVEAQQAQEWFANKLAEELRKKGYPTHGRLKEVKQRMRKALRIESLLPDIQNGRIRFKRDQRLLIEMFELYPNHNFDDGPDALHMAYGATSSRRKKVIDKPAWL</sequence>
<comment type="caution">
    <text evidence="1">The sequence shown here is derived from an EMBL/GenBank/DDBJ whole genome shotgun (WGS) entry which is preliminary data.</text>
</comment>
<dbReference type="OrthoDB" id="378710at2"/>
<accession>M8EGY7</accession>
<dbReference type="RefSeq" id="WP_003386534.1">
    <property type="nucleotide sequence ID" value="NZ_APBN01000001.1"/>
</dbReference>
<evidence type="ECO:0000313" key="2">
    <source>
        <dbReference type="Proteomes" id="UP000012081"/>
    </source>
</evidence>
<proteinExistence type="predicted"/>
<name>M8EGY7_9BACL</name>
<evidence type="ECO:0008006" key="3">
    <source>
        <dbReference type="Google" id="ProtNLM"/>
    </source>
</evidence>
<dbReference type="AlphaFoldDB" id="M8EGY7"/>
<dbReference type="InterPro" id="IPR006517">
    <property type="entry name" value="Phage_terminase_lsu-like_C"/>
</dbReference>
<dbReference type="STRING" id="1300222.I532_03935"/>
<dbReference type="EMBL" id="APBN01000001">
    <property type="protein sequence ID" value="EMT54725.1"/>
    <property type="molecule type" value="Genomic_DNA"/>
</dbReference>
<evidence type="ECO:0000313" key="1">
    <source>
        <dbReference type="EMBL" id="EMT54725.1"/>
    </source>
</evidence>
<dbReference type="PATRIC" id="fig|1300222.3.peg.825"/>
<dbReference type="NCBIfam" id="TIGR01630">
    <property type="entry name" value="psiM2_ORF9"/>
    <property type="match status" value="1"/>
</dbReference>
<organism evidence="1 2">
    <name type="scientific">Brevibacillus borstelensis AK1</name>
    <dbReference type="NCBI Taxonomy" id="1300222"/>
    <lineage>
        <taxon>Bacteria</taxon>
        <taxon>Bacillati</taxon>
        <taxon>Bacillota</taxon>
        <taxon>Bacilli</taxon>
        <taxon>Bacillales</taxon>
        <taxon>Paenibacillaceae</taxon>
        <taxon>Brevibacillus</taxon>
    </lineage>
</organism>
<dbReference type="Proteomes" id="UP000012081">
    <property type="component" value="Unassembled WGS sequence"/>
</dbReference>
<protein>
    <recommendedName>
        <fullName evidence="3">Phage protein</fullName>
    </recommendedName>
</protein>
<keyword evidence="2" id="KW-1185">Reference proteome</keyword>
<gene>
    <name evidence="1" type="ORF">I532_03935</name>
</gene>
<dbReference type="Gene3D" id="3.30.420.240">
    <property type="match status" value="1"/>
</dbReference>